<evidence type="ECO:0000313" key="1">
    <source>
        <dbReference type="EMBL" id="VAW76070.1"/>
    </source>
</evidence>
<reference evidence="1" key="1">
    <citation type="submission" date="2018-06" db="EMBL/GenBank/DDBJ databases">
        <authorList>
            <person name="Zhirakovskaya E."/>
        </authorList>
    </citation>
    <scope>NUCLEOTIDE SEQUENCE</scope>
</reference>
<gene>
    <name evidence="1" type="ORF">MNBD_GAMMA12-3303</name>
</gene>
<sequence>MQKEPDSLPDDIDKLKSLVRDQATLSQNLTLQNKQLETDKNIAVTKTKRASPENTVLKSKVLSLQKQLNLVIARRGE</sequence>
<accession>A0A3B0YH70</accession>
<dbReference type="EMBL" id="UOFL01000097">
    <property type="protein sequence ID" value="VAW76070.1"/>
    <property type="molecule type" value="Genomic_DNA"/>
</dbReference>
<protein>
    <submittedName>
        <fullName evidence="1">Uncharacterized protein</fullName>
    </submittedName>
</protein>
<name>A0A3B0YH70_9ZZZZ</name>
<proteinExistence type="predicted"/>
<organism evidence="1">
    <name type="scientific">hydrothermal vent metagenome</name>
    <dbReference type="NCBI Taxonomy" id="652676"/>
    <lineage>
        <taxon>unclassified sequences</taxon>
        <taxon>metagenomes</taxon>
        <taxon>ecological metagenomes</taxon>
    </lineage>
</organism>
<dbReference type="AlphaFoldDB" id="A0A3B0YH70"/>